<evidence type="ECO:0000259" key="1">
    <source>
        <dbReference type="Pfam" id="PF20150"/>
    </source>
</evidence>
<comment type="caution">
    <text evidence="2">The sequence shown here is derived from an EMBL/GenBank/DDBJ whole genome shotgun (WGS) entry which is preliminary data.</text>
</comment>
<gene>
    <name evidence="2" type="ORF">OCU04_002554</name>
</gene>
<evidence type="ECO:0000313" key="2">
    <source>
        <dbReference type="EMBL" id="KAJ8068870.1"/>
    </source>
</evidence>
<sequence>MSATDYVLKSFHCFSDLPVELRCKIWKFKVDEEINNLATGRIVKLIQRRLKKTVGQWQEMNTDAQQSPKRGHKPWTSLRILAQTP</sequence>
<dbReference type="OrthoDB" id="3557569at2759"/>
<dbReference type="Proteomes" id="UP001152300">
    <property type="component" value="Unassembled WGS sequence"/>
</dbReference>
<accession>A0A9X0AU18</accession>
<feature type="domain" description="2EXR" evidence="1">
    <location>
        <begin position="11"/>
        <end position="61"/>
    </location>
</feature>
<name>A0A9X0AU18_9HELO</name>
<evidence type="ECO:0000313" key="3">
    <source>
        <dbReference type="Proteomes" id="UP001152300"/>
    </source>
</evidence>
<organism evidence="2 3">
    <name type="scientific">Sclerotinia nivalis</name>
    <dbReference type="NCBI Taxonomy" id="352851"/>
    <lineage>
        <taxon>Eukaryota</taxon>
        <taxon>Fungi</taxon>
        <taxon>Dikarya</taxon>
        <taxon>Ascomycota</taxon>
        <taxon>Pezizomycotina</taxon>
        <taxon>Leotiomycetes</taxon>
        <taxon>Helotiales</taxon>
        <taxon>Sclerotiniaceae</taxon>
        <taxon>Sclerotinia</taxon>
    </lineage>
</organism>
<keyword evidence="3" id="KW-1185">Reference proteome</keyword>
<proteinExistence type="predicted"/>
<dbReference type="InterPro" id="IPR045518">
    <property type="entry name" value="2EXR"/>
</dbReference>
<dbReference type="EMBL" id="JAPEIS010000002">
    <property type="protein sequence ID" value="KAJ8068870.1"/>
    <property type="molecule type" value="Genomic_DNA"/>
</dbReference>
<protein>
    <recommendedName>
        <fullName evidence="1">2EXR domain-containing protein</fullName>
    </recommendedName>
</protein>
<dbReference type="AlphaFoldDB" id="A0A9X0AU18"/>
<reference evidence="2" key="1">
    <citation type="submission" date="2022-11" db="EMBL/GenBank/DDBJ databases">
        <title>Genome Resource of Sclerotinia nivalis Strain SnTB1, a Plant Pathogen Isolated from American Ginseng.</title>
        <authorList>
            <person name="Fan S."/>
        </authorList>
    </citation>
    <scope>NUCLEOTIDE SEQUENCE</scope>
    <source>
        <strain evidence="2">SnTB1</strain>
    </source>
</reference>
<dbReference type="Pfam" id="PF20150">
    <property type="entry name" value="2EXR"/>
    <property type="match status" value="1"/>
</dbReference>